<dbReference type="GO" id="GO:0006006">
    <property type="term" value="P:glucose metabolic process"/>
    <property type="evidence" value="ECO:0007669"/>
    <property type="project" value="UniProtKB-KW"/>
</dbReference>
<evidence type="ECO:0000256" key="6">
    <source>
        <dbReference type="ARBA" id="ARBA00023277"/>
    </source>
</evidence>
<dbReference type="Gene3D" id="3.40.50.2000">
    <property type="entry name" value="Glycogen Phosphorylase B"/>
    <property type="match status" value="2"/>
</dbReference>
<evidence type="ECO:0000256" key="7">
    <source>
        <dbReference type="SAM" id="MobiDB-lite"/>
    </source>
</evidence>
<evidence type="ECO:0000256" key="3">
    <source>
        <dbReference type="ARBA" id="ARBA00022526"/>
    </source>
</evidence>
<evidence type="ECO:0000256" key="4">
    <source>
        <dbReference type="ARBA" id="ARBA00022676"/>
    </source>
</evidence>
<keyword evidence="11" id="KW-1185">Reference proteome</keyword>
<dbReference type="Pfam" id="PF21269">
    <property type="entry name" value="TreT_GT1"/>
    <property type="match status" value="1"/>
</dbReference>
<feature type="region of interest" description="Disordered" evidence="7">
    <location>
        <begin position="1"/>
        <end position="41"/>
    </location>
</feature>
<evidence type="ECO:0000256" key="5">
    <source>
        <dbReference type="ARBA" id="ARBA00022679"/>
    </source>
</evidence>
<dbReference type="EMBL" id="ML976084">
    <property type="protein sequence ID" value="KAF1939318.1"/>
    <property type="molecule type" value="Genomic_DNA"/>
</dbReference>
<dbReference type="InterPro" id="IPR052078">
    <property type="entry name" value="Trehalose_Metab_GTase"/>
</dbReference>
<feature type="compositionally biased region" description="Low complexity" evidence="7">
    <location>
        <begin position="96"/>
        <end position="111"/>
    </location>
</feature>
<dbReference type="GO" id="GO:0016757">
    <property type="term" value="F:glycosyltransferase activity"/>
    <property type="evidence" value="ECO:0007669"/>
    <property type="project" value="UniProtKB-KW"/>
</dbReference>
<keyword evidence="3" id="KW-0313">Glucose metabolism</keyword>
<accession>A0A6A5SI88</accession>
<dbReference type="InterPro" id="IPR001296">
    <property type="entry name" value="Glyco_trans_1"/>
</dbReference>
<dbReference type="Pfam" id="PF00534">
    <property type="entry name" value="Glycos_transf_1"/>
    <property type="match status" value="1"/>
</dbReference>
<keyword evidence="4" id="KW-0328">Glycosyltransferase</keyword>
<feature type="domain" description="Trehalose synthase N-terminal" evidence="9">
    <location>
        <begin position="266"/>
        <end position="428"/>
    </location>
</feature>
<dbReference type="OrthoDB" id="937291at2759"/>
<dbReference type="PANTHER" id="PTHR47779">
    <property type="entry name" value="SYNTHASE (CCG-9), PUTATIVE (AFU_ORTHOLOGUE AFUA_3G12100)-RELATED"/>
    <property type="match status" value="1"/>
</dbReference>
<feature type="compositionally biased region" description="Basic and acidic residues" evidence="7">
    <location>
        <begin position="7"/>
        <end position="16"/>
    </location>
</feature>
<organism evidence="10 11">
    <name type="scientific">Clathrospora elynae</name>
    <dbReference type="NCBI Taxonomy" id="706981"/>
    <lineage>
        <taxon>Eukaryota</taxon>
        <taxon>Fungi</taxon>
        <taxon>Dikarya</taxon>
        <taxon>Ascomycota</taxon>
        <taxon>Pezizomycotina</taxon>
        <taxon>Dothideomycetes</taxon>
        <taxon>Pleosporomycetidae</taxon>
        <taxon>Pleosporales</taxon>
        <taxon>Diademaceae</taxon>
        <taxon>Clathrospora</taxon>
    </lineage>
</organism>
<keyword evidence="6" id="KW-0119">Carbohydrate metabolism</keyword>
<keyword evidence="5" id="KW-0808">Transferase</keyword>
<sequence length="725" mass="81187">MLNVPLREPRTAEQHRPAYRRQSSHERRQRTINSFRSSDSIHKLKEQNGTLAAPIESLYAGLSAVQKDDGALQYAVALHDGTYGIRCETKALNDQAGSSDASSETASGSSTPRSFQDTSDALATEIVGYLRKYRKDHMSKPMGAALTAQLASLSPHLAVRLWTELDIVPFVLSADSDAKREQASLSVDEEAEYMARKTVKQYNVKGELPITFGHHHYVNVDDGGRVHIADIESYHGSRGTVRDTTWQATLHFADSLKKNKTKVAFFNSTPQGGGVALMRHALIRLLRLIGVDCTWYVPYGRTEIFRITKDNHNILQGVATKGERLTTQNVADLDNWVMEEARKCHWLEFGGPLASREKGGADVIIVDDPQMPSLVSLAKERDPNRPVIFRSHIQVRGDLADQEDTATAEVWRWIWNHVKNCDVFVSHPVRAFVPKNVTPEKVGYLPATTDWKDGLNKEMSDWDQQYYMHEFKVQCFKANMRRLAFPDRQYIVQIARFDPAKGIPDLLASYAKLRNDYMKDTPFALIPQLVIAGHGAVDDPDATIIFDETEKALNTTYAHLKDDVIVMRIGPSDQVLNALMSCAYVALQLSTREGFEVKVSEALHKGIPIIATRAGGIPLQVQHGKSGYLVQPGDHDAVASHLYDLFTDTELRATMAEFAENNVSDEVSTVGNALAWLYLADTLARGEEVKPQERWINDLARDKAGVPYLEDEVRLERNVELMLAH</sequence>
<evidence type="ECO:0000259" key="9">
    <source>
        <dbReference type="Pfam" id="PF21269"/>
    </source>
</evidence>
<dbReference type="InterPro" id="IPR049438">
    <property type="entry name" value="TreT_GT1"/>
</dbReference>
<reference evidence="10" key="1">
    <citation type="journal article" date="2020" name="Stud. Mycol.">
        <title>101 Dothideomycetes genomes: a test case for predicting lifestyles and emergence of pathogens.</title>
        <authorList>
            <person name="Haridas S."/>
            <person name="Albert R."/>
            <person name="Binder M."/>
            <person name="Bloem J."/>
            <person name="Labutti K."/>
            <person name="Salamov A."/>
            <person name="Andreopoulos B."/>
            <person name="Baker S."/>
            <person name="Barry K."/>
            <person name="Bills G."/>
            <person name="Bluhm B."/>
            <person name="Cannon C."/>
            <person name="Castanera R."/>
            <person name="Culley D."/>
            <person name="Daum C."/>
            <person name="Ezra D."/>
            <person name="Gonzalez J."/>
            <person name="Henrissat B."/>
            <person name="Kuo A."/>
            <person name="Liang C."/>
            <person name="Lipzen A."/>
            <person name="Lutzoni F."/>
            <person name="Magnuson J."/>
            <person name="Mondo S."/>
            <person name="Nolan M."/>
            <person name="Ohm R."/>
            <person name="Pangilinan J."/>
            <person name="Park H.-J."/>
            <person name="Ramirez L."/>
            <person name="Alfaro M."/>
            <person name="Sun H."/>
            <person name="Tritt A."/>
            <person name="Yoshinaga Y."/>
            <person name="Zwiers L.-H."/>
            <person name="Turgeon B."/>
            <person name="Goodwin S."/>
            <person name="Spatafora J."/>
            <person name="Crous P."/>
            <person name="Grigoriev I."/>
        </authorList>
    </citation>
    <scope>NUCLEOTIDE SEQUENCE</scope>
    <source>
        <strain evidence="10">CBS 161.51</strain>
    </source>
</reference>
<gene>
    <name evidence="10" type="ORF">EJ02DRAFT_352641</name>
</gene>
<dbReference type="PANTHER" id="PTHR47779:SF1">
    <property type="entry name" value="SYNTHASE (CCG-9), PUTATIVE (AFU_ORTHOLOGUE AFUA_3G12100)-RELATED"/>
    <property type="match status" value="1"/>
</dbReference>
<feature type="region of interest" description="Disordered" evidence="7">
    <location>
        <begin position="95"/>
        <end position="117"/>
    </location>
</feature>
<feature type="domain" description="Glycosyl transferase family 1" evidence="8">
    <location>
        <begin position="483"/>
        <end position="660"/>
    </location>
</feature>
<evidence type="ECO:0000256" key="1">
    <source>
        <dbReference type="ARBA" id="ARBA00009481"/>
    </source>
</evidence>
<comment type="similarity">
    <text evidence="1">Belongs to the glycosyltransferase group 1 family. Glycosyltransferase 4 subfamily.</text>
</comment>
<comment type="subunit">
    <text evidence="2">Homodimer.</text>
</comment>
<evidence type="ECO:0000313" key="11">
    <source>
        <dbReference type="Proteomes" id="UP000800038"/>
    </source>
</evidence>
<evidence type="ECO:0000313" key="10">
    <source>
        <dbReference type="EMBL" id="KAF1939318.1"/>
    </source>
</evidence>
<dbReference type="AlphaFoldDB" id="A0A6A5SI88"/>
<name>A0A6A5SI88_9PLEO</name>
<dbReference type="Proteomes" id="UP000800038">
    <property type="component" value="Unassembled WGS sequence"/>
</dbReference>
<evidence type="ECO:0000259" key="8">
    <source>
        <dbReference type="Pfam" id="PF00534"/>
    </source>
</evidence>
<proteinExistence type="inferred from homology"/>
<evidence type="ECO:0000256" key="2">
    <source>
        <dbReference type="ARBA" id="ARBA00011738"/>
    </source>
</evidence>
<protein>
    <submittedName>
        <fullName evidence="10">Putative trehalose synthase-like protein</fullName>
    </submittedName>
</protein>
<dbReference type="SUPFAM" id="SSF53756">
    <property type="entry name" value="UDP-Glycosyltransferase/glycogen phosphorylase"/>
    <property type="match status" value="1"/>
</dbReference>